<name>A0A6J7DYK4_9ZZZZ</name>
<accession>A0A6J7DYK4</accession>
<keyword evidence="1" id="KW-0175">Coiled coil</keyword>
<feature type="transmembrane region" description="Helical" evidence="2">
    <location>
        <begin position="42"/>
        <end position="63"/>
    </location>
</feature>
<keyword evidence="2" id="KW-0812">Transmembrane</keyword>
<dbReference type="AlphaFoldDB" id="A0A6J7DYK4"/>
<evidence type="ECO:0000256" key="1">
    <source>
        <dbReference type="SAM" id="Coils"/>
    </source>
</evidence>
<evidence type="ECO:0000256" key="2">
    <source>
        <dbReference type="SAM" id="Phobius"/>
    </source>
</evidence>
<dbReference type="EMBL" id="CAFBLN010000045">
    <property type="protein sequence ID" value="CAB4874758.1"/>
    <property type="molecule type" value="Genomic_DNA"/>
</dbReference>
<gene>
    <name evidence="3" type="ORF">UFOPK3381_01014</name>
</gene>
<sequence>MKSKWFSPRAILLHLTLIGWVSGCLAAAWWQVARAADGNALSYLYAIEWPVFAIAGVLGWYALLNIEKVTEAQEEARREYEEKMRREAQQAREIDAESPELAAYNNHLAELAKQPRKKLWGH</sequence>
<proteinExistence type="predicted"/>
<evidence type="ECO:0000313" key="3">
    <source>
        <dbReference type="EMBL" id="CAB4874758.1"/>
    </source>
</evidence>
<keyword evidence="2" id="KW-1133">Transmembrane helix</keyword>
<feature type="coiled-coil region" evidence="1">
    <location>
        <begin position="63"/>
        <end position="97"/>
    </location>
</feature>
<dbReference type="PROSITE" id="PS51257">
    <property type="entry name" value="PROKAR_LIPOPROTEIN"/>
    <property type="match status" value="1"/>
</dbReference>
<protein>
    <submittedName>
        <fullName evidence="3">Unannotated protein</fullName>
    </submittedName>
</protein>
<reference evidence="3" key="1">
    <citation type="submission" date="2020-05" db="EMBL/GenBank/DDBJ databases">
        <authorList>
            <person name="Chiriac C."/>
            <person name="Salcher M."/>
            <person name="Ghai R."/>
            <person name="Kavagutti S V."/>
        </authorList>
    </citation>
    <scope>NUCLEOTIDE SEQUENCE</scope>
</reference>
<keyword evidence="2" id="KW-0472">Membrane</keyword>
<organism evidence="3">
    <name type="scientific">freshwater metagenome</name>
    <dbReference type="NCBI Taxonomy" id="449393"/>
    <lineage>
        <taxon>unclassified sequences</taxon>
        <taxon>metagenomes</taxon>
        <taxon>ecological metagenomes</taxon>
    </lineage>
</organism>